<evidence type="ECO:0000313" key="10">
    <source>
        <dbReference type="Proteomes" id="UP001177140"/>
    </source>
</evidence>
<keyword evidence="1 6" id="KW-0645">Protease</keyword>
<keyword evidence="10" id="KW-1185">Reference proteome</keyword>
<gene>
    <name evidence="9" type="ORF">MKW94_007588</name>
</gene>
<dbReference type="Pfam" id="PF01435">
    <property type="entry name" value="Peptidase_M48"/>
    <property type="match status" value="1"/>
</dbReference>
<reference evidence="9" key="1">
    <citation type="submission" date="2022-03" db="EMBL/GenBank/DDBJ databases">
        <title>A functionally conserved STORR gene fusion in Papaver species that diverged 16.8 million years ago.</title>
        <authorList>
            <person name="Catania T."/>
        </authorList>
    </citation>
    <scope>NUCLEOTIDE SEQUENCE</scope>
    <source>
        <strain evidence="9">S-191538</strain>
    </source>
</reference>
<keyword evidence="4 6" id="KW-0862">Zinc</keyword>
<comment type="similarity">
    <text evidence="6">Belongs to the peptidase M48 family.</text>
</comment>
<dbReference type="InterPro" id="IPR001915">
    <property type="entry name" value="Peptidase_M48"/>
</dbReference>
<dbReference type="PANTHER" id="PTHR22726">
    <property type="entry name" value="METALLOENDOPEPTIDASE OMA1"/>
    <property type="match status" value="1"/>
</dbReference>
<dbReference type="GO" id="GO:0051603">
    <property type="term" value="P:proteolysis involved in protein catabolic process"/>
    <property type="evidence" value="ECO:0007669"/>
    <property type="project" value="TreeGrafter"/>
</dbReference>
<dbReference type="CDD" id="cd07331">
    <property type="entry name" value="M48C_Oma1_like"/>
    <property type="match status" value="1"/>
</dbReference>
<feature type="domain" description="Peptidase M48" evidence="8">
    <location>
        <begin position="204"/>
        <end position="376"/>
    </location>
</feature>
<protein>
    <recommendedName>
        <fullName evidence="8">Peptidase M48 domain-containing protein</fullName>
    </recommendedName>
</protein>
<sequence length="420" mass="48131">MSSLRKARLAIDTIRKLGSRILTRSSRKPVREANHQLKQRCASVNSPSSNSISRVSCNSGYSLRSKFNSFHLFGKQNHRAHPSNLNGARRFYHSYHAHQNQISHTHHFRRNPRSLRNNLITVLVIGGVVITVWGLERIPYSKRNHVVFVSKDFERKVGEIYFEVVKKIYEGKILTEPHPKAVRARLIANDIVVALLRGLNDDKRVQESSKKGSEVAIYHLEGLKWEIMVVNEPELVNAFCLPGGKIVVFTGLIDFFKKDAEIATIIAHEVGHIVARHGAENISHCICFLILKMIQILFAPRTNMNYAYEYLFKLPFSRRREKEADYIGLLLLAKAGYDPRVAPQVFEKLGELTGEWLLEDYVSTHPSGKERARLLSQDKVMEEALGIYKESKKKEESGFFWESCIILYLVTSLSILMMTW</sequence>
<name>A0AA41VR53_PAPNU</name>
<keyword evidence="7" id="KW-0472">Membrane</keyword>
<dbReference type="EMBL" id="JAJJMA010275908">
    <property type="protein sequence ID" value="MCL7045969.1"/>
    <property type="molecule type" value="Genomic_DNA"/>
</dbReference>
<evidence type="ECO:0000256" key="1">
    <source>
        <dbReference type="ARBA" id="ARBA00022670"/>
    </source>
</evidence>
<evidence type="ECO:0000256" key="4">
    <source>
        <dbReference type="ARBA" id="ARBA00022833"/>
    </source>
</evidence>
<evidence type="ECO:0000259" key="8">
    <source>
        <dbReference type="Pfam" id="PF01435"/>
    </source>
</evidence>
<evidence type="ECO:0000313" key="9">
    <source>
        <dbReference type="EMBL" id="MCL7045969.1"/>
    </source>
</evidence>
<dbReference type="AlphaFoldDB" id="A0AA41VR53"/>
<dbReference type="Gene3D" id="3.30.2010.10">
    <property type="entry name" value="Metalloproteases ('zincins'), catalytic domain"/>
    <property type="match status" value="1"/>
</dbReference>
<dbReference type="GO" id="GO:0046872">
    <property type="term" value="F:metal ion binding"/>
    <property type="evidence" value="ECO:0007669"/>
    <property type="project" value="UniProtKB-KW"/>
</dbReference>
<dbReference type="Proteomes" id="UP001177140">
    <property type="component" value="Unassembled WGS sequence"/>
</dbReference>
<keyword evidence="3 6" id="KW-0378">Hydrolase</keyword>
<evidence type="ECO:0000256" key="5">
    <source>
        <dbReference type="ARBA" id="ARBA00023049"/>
    </source>
</evidence>
<organism evidence="9 10">
    <name type="scientific">Papaver nudicaule</name>
    <name type="common">Iceland poppy</name>
    <dbReference type="NCBI Taxonomy" id="74823"/>
    <lineage>
        <taxon>Eukaryota</taxon>
        <taxon>Viridiplantae</taxon>
        <taxon>Streptophyta</taxon>
        <taxon>Embryophyta</taxon>
        <taxon>Tracheophyta</taxon>
        <taxon>Spermatophyta</taxon>
        <taxon>Magnoliopsida</taxon>
        <taxon>Ranunculales</taxon>
        <taxon>Papaveraceae</taxon>
        <taxon>Papaveroideae</taxon>
        <taxon>Papaver</taxon>
    </lineage>
</organism>
<comment type="caution">
    <text evidence="9">The sequence shown here is derived from an EMBL/GenBank/DDBJ whole genome shotgun (WGS) entry which is preliminary data.</text>
</comment>
<dbReference type="GO" id="GO:0004222">
    <property type="term" value="F:metalloendopeptidase activity"/>
    <property type="evidence" value="ECO:0007669"/>
    <property type="project" value="InterPro"/>
</dbReference>
<keyword evidence="2" id="KW-0479">Metal-binding</keyword>
<evidence type="ECO:0000256" key="7">
    <source>
        <dbReference type="SAM" id="Phobius"/>
    </source>
</evidence>
<dbReference type="InterPro" id="IPR051156">
    <property type="entry name" value="Mito/Outer_Membr_Metalloprot"/>
</dbReference>
<dbReference type="GO" id="GO:0016020">
    <property type="term" value="C:membrane"/>
    <property type="evidence" value="ECO:0007669"/>
    <property type="project" value="TreeGrafter"/>
</dbReference>
<evidence type="ECO:0000256" key="2">
    <source>
        <dbReference type="ARBA" id="ARBA00022723"/>
    </source>
</evidence>
<accession>A0AA41VR53</accession>
<proteinExistence type="inferred from homology"/>
<dbReference type="PANTHER" id="PTHR22726:SF1">
    <property type="entry name" value="METALLOENDOPEPTIDASE OMA1, MITOCHONDRIAL"/>
    <property type="match status" value="1"/>
</dbReference>
<evidence type="ECO:0000256" key="6">
    <source>
        <dbReference type="RuleBase" id="RU003983"/>
    </source>
</evidence>
<comment type="cofactor">
    <cofactor evidence="6">
        <name>Zn(2+)</name>
        <dbReference type="ChEBI" id="CHEBI:29105"/>
    </cofactor>
    <text evidence="6">Binds 1 zinc ion per subunit.</text>
</comment>
<feature type="transmembrane region" description="Helical" evidence="7">
    <location>
        <begin position="399"/>
        <end position="418"/>
    </location>
</feature>
<keyword evidence="7" id="KW-0812">Transmembrane</keyword>
<feature type="transmembrane region" description="Helical" evidence="7">
    <location>
        <begin position="118"/>
        <end position="135"/>
    </location>
</feature>
<keyword evidence="5 6" id="KW-0482">Metalloprotease</keyword>
<evidence type="ECO:0000256" key="3">
    <source>
        <dbReference type="ARBA" id="ARBA00022801"/>
    </source>
</evidence>
<keyword evidence="7" id="KW-1133">Transmembrane helix</keyword>